<dbReference type="Pfam" id="PF07238">
    <property type="entry name" value="PilZ"/>
    <property type="match status" value="1"/>
</dbReference>
<sequence>MSDADKRKFKRLSTSWIVRIRTRKPSDSTRIRLDERIRNVSLGGVFIETRYPFKLGSLVEFDFNMPGSSDLVHAKGLVKWTNDGSLRDLPVGMGIEFIEVASVTKDAISDYLDKGSSEDLLGPLTTSPDHKTLLKFYKAKVGQSFKLDALAGEIGVPHEKLIPLLSDFALYDLVGFSGDDVQFKKTTDENLGRALAGWSG</sequence>
<protein>
    <recommendedName>
        <fullName evidence="1">PilZ domain-containing protein</fullName>
    </recommendedName>
</protein>
<evidence type="ECO:0000313" key="2">
    <source>
        <dbReference type="EMBL" id="OGG53064.1"/>
    </source>
</evidence>
<dbReference type="AlphaFoldDB" id="A0A1F6CV81"/>
<comment type="caution">
    <text evidence="2">The sequence shown here is derived from an EMBL/GenBank/DDBJ whole genome shotgun (WGS) entry which is preliminary data.</text>
</comment>
<dbReference type="GO" id="GO:0035438">
    <property type="term" value="F:cyclic-di-GMP binding"/>
    <property type="evidence" value="ECO:0007669"/>
    <property type="project" value="InterPro"/>
</dbReference>
<organism evidence="2 3">
    <name type="scientific">Handelsmanbacteria sp. (strain RIFCSPLOWO2_12_FULL_64_10)</name>
    <dbReference type="NCBI Taxonomy" id="1817868"/>
    <lineage>
        <taxon>Bacteria</taxon>
        <taxon>Candidatus Handelsmaniibacteriota</taxon>
    </lineage>
</organism>
<dbReference type="Gene3D" id="2.40.10.220">
    <property type="entry name" value="predicted glycosyltransferase like domains"/>
    <property type="match status" value="1"/>
</dbReference>
<name>A0A1F6CV81_HANXR</name>
<proteinExistence type="predicted"/>
<dbReference type="EMBL" id="MFKF01000128">
    <property type="protein sequence ID" value="OGG53064.1"/>
    <property type="molecule type" value="Genomic_DNA"/>
</dbReference>
<accession>A0A1F6CV81</accession>
<gene>
    <name evidence="2" type="ORF">A3F84_20785</name>
</gene>
<evidence type="ECO:0000313" key="3">
    <source>
        <dbReference type="Proteomes" id="UP000178606"/>
    </source>
</evidence>
<dbReference type="Proteomes" id="UP000178606">
    <property type="component" value="Unassembled WGS sequence"/>
</dbReference>
<evidence type="ECO:0000259" key="1">
    <source>
        <dbReference type="Pfam" id="PF07238"/>
    </source>
</evidence>
<dbReference type="InterPro" id="IPR009875">
    <property type="entry name" value="PilZ_domain"/>
</dbReference>
<feature type="domain" description="PilZ" evidence="1">
    <location>
        <begin position="5"/>
        <end position="112"/>
    </location>
</feature>
<reference evidence="2 3" key="1">
    <citation type="journal article" date="2016" name="Nat. Commun.">
        <title>Thousands of microbial genomes shed light on interconnected biogeochemical processes in an aquifer system.</title>
        <authorList>
            <person name="Anantharaman K."/>
            <person name="Brown C.T."/>
            <person name="Hug L.A."/>
            <person name="Sharon I."/>
            <person name="Castelle C.J."/>
            <person name="Probst A.J."/>
            <person name="Thomas B.C."/>
            <person name="Singh A."/>
            <person name="Wilkins M.J."/>
            <person name="Karaoz U."/>
            <person name="Brodie E.L."/>
            <person name="Williams K.H."/>
            <person name="Hubbard S.S."/>
            <person name="Banfield J.F."/>
        </authorList>
    </citation>
    <scope>NUCLEOTIDE SEQUENCE [LARGE SCALE GENOMIC DNA]</scope>
    <source>
        <strain evidence="3">RIFCSPLOWO2_12_FULL_64_10</strain>
    </source>
</reference>
<dbReference type="SUPFAM" id="SSF141371">
    <property type="entry name" value="PilZ domain-like"/>
    <property type="match status" value="1"/>
</dbReference>